<comment type="caution">
    <text evidence="2">The sequence shown here is derived from an EMBL/GenBank/DDBJ whole genome shotgun (WGS) entry which is preliminary data.</text>
</comment>
<protein>
    <submittedName>
        <fullName evidence="2">Uncharacterized protein</fullName>
    </submittedName>
</protein>
<sequence length="88" mass="10282">MDNLIADFFKIKCESIVNFFIQEKIKLLPKHHVTLKIEFRCDINNTFFNSFYMPVLLCDFLAFFSKAFVFGLSGGRSLLFASIIQFKN</sequence>
<evidence type="ECO:0000313" key="2">
    <source>
        <dbReference type="EMBL" id="RMZ97954.1"/>
    </source>
</evidence>
<gene>
    <name evidence="2" type="ORF">BpHYR1_031180</name>
</gene>
<keyword evidence="1" id="KW-0472">Membrane</keyword>
<dbReference type="Proteomes" id="UP000276133">
    <property type="component" value="Unassembled WGS sequence"/>
</dbReference>
<feature type="transmembrane region" description="Helical" evidence="1">
    <location>
        <begin position="51"/>
        <end position="72"/>
    </location>
</feature>
<proteinExistence type="predicted"/>
<reference evidence="2 3" key="1">
    <citation type="journal article" date="2018" name="Sci. Rep.">
        <title>Genomic signatures of local adaptation to the degree of environmental predictability in rotifers.</title>
        <authorList>
            <person name="Franch-Gras L."/>
            <person name="Hahn C."/>
            <person name="Garcia-Roger E.M."/>
            <person name="Carmona M.J."/>
            <person name="Serra M."/>
            <person name="Gomez A."/>
        </authorList>
    </citation>
    <scope>NUCLEOTIDE SEQUENCE [LARGE SCALE GENOMIC DNA]</scope>
    <source>
        <strain evidence="2">HYR1</strain>
    </source>
</reference>
<keyword evidence="1" id="KW-1133">Transmembrane helix</keyword>
<dbReference type="AlphaFoldDB" id="A0A3M7PGW6"/>
<name>A0A3M7PGW6_BRAPC</name>
<keyword evidence="1" id="KW-0812">Transmembrane</keyword>
<accession>A0A3M7PGW6</accession>
<evidence type="ECO:0000313" key="3">
    <source>
        <dbReference type="Proteomes" id="UP000276133"/>
    </source>
</evidence>
<keyword evidence="3" id="KW-1185">Reference proteome</keyword>
<evidence type="ECO:0000256" key="1">
    <source>
        <dbReference type="SAM" id="Phobius"/>
    </source>
</evidence>
<organism evidence="2 3">
    <name type="scientific">Brachionus plicatilis</name>
    <name type="common">Marine rotifer</name>
    <name type="synonym">Brachionus muelleri</name>
    <dbReference type="NCBI Taxonomy" id="10195"/>
    <lineage>
        <taxon>Eukaryota</taxon>
        <taxon>Metazoa</taxon>
        <taxon>Spiralia</taxon>
        <taxon>Gnathifera</taxon>
        <taxon>Rotifera</taxon>
        <taxon>Eurotatoria</taxon>
        <taxon>Monogononta</taxon>
        <taxon>Pseudotrocha</taxon>
        <taxon>Ploima</taxon>
        <taxon>Brachionidae</taxon>
        <taxon>Brachionus</taxon>
    </lineage>
</organism>
<dbReference type="EMBL" id="REGN01011067">
    <property type="protein sequence ID" value="RMZ97954.1"/>
    <property type="molecule type" value="Genomic_DNA"/>
</dbReference>